<dbReference type="Pfam" id="PF09476">
    <property type="entry name" value="Pilus_CpaD"/>
    <property type="match status" value="1"/>
</dbReference>
<organism evidence="2">
    <name type="scientific">hydrothermal vent metagenome</name>
    <dbReference type="NCBI Taxonomy" id="652676"/>
    <lineage>
        <taxon>unclassified sequences</taxon>
        <taxon>metagenomes</taxon>
        <taxon>ecological metagenomes</taxon>
    </lineage>
</organism>
<protein>
    <recommendedName>
        <fullName evidence="3">Pilus assembly protein CpaD</fullName>
    </recommendedName>
</protein>
<proteinExistence type="predicted"/>
<accession>A0A3B1BRV9</accession>
<feature type="region of interest" description="Disordered" evidence="1">
    <location>
        <begin position="133"/>
        <end position="166"/>
    </location>
</feature>
<evidence type="ECO:0000313" key="2">
    <source>
        <dbReference type="EMBL" id="VAX07417.1"/>
    </source>
</evidence>
<feature type="non-terminal residue" evidence="2">
    <location>
        <position position="1"/>
    </location>
</feature>
<dbReference type="AlphaFoldDB" id="A0A3B1BRV9"/>
<sequence>SPNLSGGMIEELDIFMMKSNVSYGDELSMDFPLQRDGTLSEQNKDRLTSLSALFKKRGLRLSPDVTPYGLSPRENQARLLISRYVVTPPRCGDWSQPSNKNYGNSSLVNLGCSNQANLGLMVANPRDLIIGASNGSPDAEKSAKAVNTYRTKKPAGGTPNASNAKK</sequence>
<dbReference type="InterPro" id="IPR019027">
    <property type="entry name" value="Pilus_biogenesis_CpaD-related"/>
</dbReference>
<reference evidence="2" key="1">
    <citation type="submission" date="2018-06" db="EMBL/GenBank/DDBJ databases">
        <authorList>
            <person name="Zhirakovskaya E."/>
        </authorList>
    </citation>
    <scope>NUCLEOTIDE SEQUENCE</scope>
</reference>
<dbReference type="EMBL" id="UOFW01000205">
    <property type="protein sequence ID" value="VAX07417.1"/>
    <property type="molecule type" value="Genomic_DNA"/>
</dbReference>
<name>A0A3B1BRV9_9ZZZZ</name>
<evidence type="ECO:0000256" key="1">
    <source>
        <dbReference type="SAM" id="MobiDB-lite"/>
    </source>
</evidence>
<evidence type="ECO:0008006" key="3">
    <source>
        <dbReference type="Google" id="ProtNLM"/>
    </source>
</evidence>
<gene>
    <name evidence="2" type="ORF">MNBD_ALPHA03-1515</name>
</gene>